<reference evidence="2" key="1">
    <citation type="journal article" date="2021" name="PeerJ">
        <title>Extensive microbial diversity within the chicken gut microbiome revealed by metagenomics and culture.</title>
        <authorList>
            <person name="Gilroy R."/>
            <person name="Ravi A."/>
            <person name="Getino M."/>
            <person name="Pursley I."/>
            <person name="Horton D.L."/>
            <person name="Alikhan N.F."/>
            <person name="Baker D."/>
            <person name="Gharbi K."/>
            <person name="Hall N."/>
            <person name="Watson M."/>
            <person name="Adriaenssens E.M."/>
            <person name="Foster-Nyarko E."/>
            <person name="Jarju S."/>
            <person name="Secka A."/>
            <person name="Antonio M."/>
            <person name="Oren A."/>
            <person name="Chaudhuri R.R."/>
            <person name="La Ragione R."/>
            <person name="Hildebrand F."/>
            <person name="Pallen M.J."/>
        </authorList>
    </citation>
    <scope>NUCLEOTIDE SEQUENCE</scope>
    <source>
        <strain evidence="2">ChiSxjej1B13-11762</strain>
    </source>
</reference>
<evidence type="ECO:0000313" key="3">
    <source>
        <dbReference type="Proteomes" id="UP000824263"/>
    </source>
</evidence>
<dbReference type="AlphaFoldDB" id="A0A9D1RAT4"/>
<dbReference type="PANTHER" id="PTHR36179">
    <property type="entry name" value="LUD_DOM DOMAIN-CONTAINING PROTEIN"/>
    <property type="match status" value="1"/>
</dbReference>
<dbReference type="PANTHER" id="PTHR36179:SF2">
    <property type="entry name" value="LUD DOMAIN-CONTAINING PROTEIN"/>
    <property type="match status" value="1"/>
</dbReference>
<dbReference type="Gene3D" id="3.40.50.10420">
    <property type="entry name" value="NagB/RpiA/CoA transferase-like"/>
    <property type="match status" value="1"/>
</dbReference>
<dbReference type="Proteomes" id="UP000824263">
    <property type="component" value="Unassembled WGS sequence"/>
</dbReference>
<sequence>MNNNRTKRNKLLGEKVIKALESRNMEGFYAETKEEALNKALELIPKGSSIGWGGSASIAEIGLKEAVCQGGYTVYNRDDAKTPEEKRKMELAAYDCDFFLASANAVSEDGVLVNIDGYGNRVSAICAGPRNVLLIVGMNKIVRDVENAVSRARNEAAPINAQRFDLDTPCCKTGACFDCKTPDTICCQFVITRYSKLPGRIKVILVNEELGF</sequence>
<accession>A0A9D1RAT4</accession>
<gene>
    <name evidence="2" type="ORF">H9873_10370</name>
</gene>
<dbReference type="InterPro" id="IPR009501">
    <property type="entry name" value="UCP020269"/>
</dbReference>
<dbReference type="PIRSF" id="PIRSF020269">
    <property type="entry name" value="DUF1121"/>
    <property type="match status" value="1"/>
</dbReference>
<evidence type="ECO:0000259" key="1">
    <source>
        <dbReference type="Pfam" id="PF02589"/>
    </source>
</evidence>
<feature type="domain" description="LUD" evidence="1">
    <location>
        <begin position="14"/>
        <end position="206"/>
    </location>
</feature>
<reference evidence="2" key="2">
    <citation type="submission" date="2021-04" db="EMBL/GenBank/DDBJ databases">
        <authorList>
            <person name="Gilroy R."/>
        </authorList>
    </citation>
    <scope>NUCLEOTIDE SEQUENCE</scope>
    <source>
        <strain evidence="2">ChiSxjej1B13-11762</strain>
    </source>
</reference>
<protein>
    <submittedName>
        <fullName evidence="2">Lactate utilization protein</fullName>
    </submittedName>
</protein>
<comment type="caution">
    <text evidence="2">The sequence shown here is derived from an EMBL/GenBank/DDBJ whole genome shotgun (WGS) entry which is preliminary data.</text>
</comment>
<name>A0A9D1RAT4_9FIRM</name>
<dbReference type="InterPro" id="IPR024185">
    <property type="entry name" value="FTHF_cligase-like_sf"/>
</dbReference>
<dbReference type="Pfam" id="PF02589">
    <property type="entry name" value="LUD_dom"/>
    <property type="match status" value="1"/>
</dbReference>
<dbReference type="InterPro" id="IPR003741">
    <property type="entry name" value="LUD_dom"/>
</dbReference>
<proteinExistence type="predicted"/>
<evidence type="ECO:0000313" key="2">
    <source>
        <dbReference type="EMBL" id="HIW84708.1"/>
    </source>
</evidence>
<organism evidence="2 3">
    <name type="scientific">Candidatus Dorea gallistercoris</name>
    <dbReference type="NCBI Taxonomy" id="2838542"/>
    <lineage>
        <taxon>Bacteria</taxon>
        <taxon>Bacillati</taxon>
        <taxon>Bacillota</taxon>
        <taxon>Clostridia</taxon>
        <taxon>Lachnospirales</taxon>
        <taxon>Lachnospiraceae</taxon>
        <taxon>Dorea</taxon>
    </lineage>
</organism>
<dbReference type="EMBL" id="DXGF01000184">
    <property type="protein sequence ID" value="HIW84708.1"/>
    <property type="molecule type" value="Genomic_DNA"/>
</dbReference>